<feature type="transmembrane region" description="Helical" evidence="5">
    <location>
        <begin position="268"/>
        <end position="292"/>
    </location>
</feature>
<proteinExistence type="predicted"/>
<dbReference type="InterPro" id="IPR020846">
    <property type="entry name" value="MFS_dom"/>
</dbReference>
<dbReference type="InterPro" id="IPR036259">
    <property type="entry name" value="MFS_trans_sf"/>
</dbReference>
<keyword evidence="8" id="KW-1185">Reference proteome</keyword>
<evidence type="ECO:0000313" key="8">
    <source>
        <dbReference type="Proteomes" id="UP000596977"/>
    </source>
</evidence>
<dbReference type="AlphaFoldDB" id="A0A916VUX3"/>
<reference evidence="7 8" key="1">
    <citation type="journal article" date="2014" name="Int. J. Syst. Evol. Microbiol.">
        <title>Complete genome sequence of Corynebacterium casei LMG S-19264T (=DSM 44701T), isolated from a smear-ripened cheese.</title>
        <authorList>
            <consortium name="US DOE Joint Genome Institute (JGI-PGF)"/>
            <person name="Walter F."/>
            <person name="Albersmeier A."/>
            <person name="Kalinowski J."/>
            <person name="Ruckert C."/>
        </authorList>
    </citation>
    <scope>NUCLEOTIDE SEQUENCE [LARGE SCALE GENOMIC DNA]</scope>
    <source>
        <strain evidence="7 8">CGMCC 1.15896</strain>
    </source>
</reference>
<feature type="transmembrane region" description="Helical" evidence="5">
    <location>
        <begin position="16"/>
        <end position="41"/>
    </location>
</feature>
<dbReference type="RefSeq" id="WP_127073554.1">
    <property type="nucleotide sequence ID" value="NZ_BMKB01000001.1"/>
</dbReference>
<feature type="transmembrane region" description="Helical" evidence="5">
    <location>
        <begin position="401"/>
        <end position="424"/>
    </location>
</feature>
<name>A0A916VUX3_9HYPH</name>
<gene>
    <name evidence="7" type="ORF">GCM10011499_03940</name>
</gene>
<evidence type="ECO:0000256" key="5">
    <source>
        <dbReference type="SAM" id="Phobius"/>
    </source>
</evidence>
<organism evidence="7 8">
    <name type="scientific">Pelagibacterium lentulum</name>
    <dbReference type="NCBI Taxonomy" id="2029865"/>
    <lineage>
        <taxon>Bacteria</taxon>
        <taxon>Pseudomonadati</taxon>
        <taxon>Pseudomonadota</taxon>
        <taxon>Alphaproteobacteria</taxon>
        <taxon>Hyphomicrobiales</taxon>
        <taxon>Devosiaceae</taxon>
        <taxon>Pelagibacterium</taxon>
    </lineage>
</organism>
<dbReference type="Proteomes" id="UP000596977">
    <property type="component" value="Unassembled WGS sequence"/>
</dbReference>
<feature type="transmembrane region" description="Helical" evidence="5">
    <location>
        <begin position="142"/>
        <end position="164"/>
    </location>
</feature>
<feature type="transmembrane region" description="Helical" evidence="5">
    <location>
        <begin position="335"/>
        <end position="354"/>
    </location>
</feature>
<dbReference type="PROSITE" id="PS50850">
    <property type="entry name" value="MFS"/>
    <property type="match status" value="1"/>
</dbReference>
<feature type="domain" description="Major facilitator superfamily (MFS) profile" evidence="6">
    <location>
        <begin position="19"/>
        <end position="463"/>
    </location>
</feature>
<dbReference type="Gene3D" id="1.20.1250.20">
    <property type="entry name" value="MFS general substrate transporter like domains"/>
    <property type="match status" value="1"/>
</dbReference>
<keyword evidence="3 5" id="KW-1133">Transmembrane helix</keyword>
<dbReference type="PANTHER" id="PTHR23501">
    <property type="entry name" value="MAJOR FACILITATOR SUPERFAMILY"/>
    <property type="match status" value="1"/>
</dbReference>
<protein>
    <submittedName>
        <fullName evidence="7">MFS transporter</fullName>
    </submittedName>
</protein>
<keyword evidence="2 5" id="KW-0812">Transmembrane</keyword>
<accession>A0A916VUX3</accession>
<feature type="transmembrane region" description="Helical" evidence="5">
    <location>
        <begin position="230"/>
        <end position="247"/>
    </location>
</feature>
<dbReference type="OrthoDB" id="9807274at2"/>
<evidence type="ECO:0000256" key="3">
    <source>
        <dbReference type="ARBA" id="ARBA00022989"/>
    </source>
</evidence>
<evidence type="ECO:0000256" key="2">
    <source>
        <dbReference type="ARBA" id="ARBA00022692"/>
    </source>
</evidence>
<feature type="transmembrane region" description="Helical" evidence="5">
    <location>
        <begin position="109"/>
        <end position="130"/>
    </location>
</feature>
<feature type="transmembrane region" description="Helical" evidence="5">
    <location>
        <begin position="298"/>
        <end position="323"/>
    </location>
</feature>
<dbReference type="EMBL" id="BMKB01000001">
    <property type="protein sequence ID" value="GGA37792.1"/>
    <property type="molecule type" value="Genomic_DNA"/>
</dbReference>
<dbReference type="PANTHER" id="PTHR23501:SF154">
    <property type="entry name" value="MULTIDRUG-EFFLUX TRANSPORTER RV1634-RELATED"/>
    <property type="match status" value="1"/>
</dbReference>
<sequence>MSLSTSGWAQILGPRYLGATVTLCLGVALLAFNSFLAAIALPSAVAELGGLPLLSWGTTLFLVFAIMGGAAAANFKVRLGARRALLVAASIFIIGSLIAGLAQSMPELLVGRALQGLGEGIVAAICYALIPELFPSILVPKVFGAEAVVWALAAFGGPVLAGFLTETLSWRAAFLVNLPIGLIFMALTLLVVPKAEAPRHKSERLPYIRLMLIGAAIMAVSVGGVLASPGLTALCLGVAAVALYAIVRRDETAREKLFPSRAFALDDIVGAGLWVILLMPVAQAATAVYLIFALQALWGLGPLLAGLVSAVMAVFWSLTAIAVAGVQSPQGRMRLIIAGPALLVSGLTIVATGFGLDSLWAIIVGQVLIGIGFGASWAYLSQTIMEAARPGERDRASALLPTIQSAGYGIGAAIAGLVANSFGLAGTASGLDVKSAIVAVVIAGAGLGVLGLFAALAMTRQMRLAADPARI</sequence>
<dbReference type="GO" id="GO:0005886">
    <property type="term" value="C:plasma membrane"/>
    <property type="evidence" value="ECO:0007669"/>
    <property type="project" value="TreeGrafter"/>
</dbReference>
<feature type="transmembrane region" description="Helical" evidence="5">
    <location>
        <begin position="84"/>
        <end position="103"/>
    </location>
</feature>
<dbReference type="SUPFAM" id="SSF103473">
    <property type="entry name" value="MFS general substrate transporter"/>
    <property type="match status" value="1"/>
</dbReference>
<evidence type="ECO:0000313" key="7">
    <source>
        <dbReference type="EMBL" id="GGA37792.1"/>
    </source>
</evidence>
<evidence type="ECO:0000259" key="6">
    <source>
        <dbReference type="PROSITE" id="PS50850"/>
    </source>
</evidence>
<comment type="caution">
    <text evidence="7">The sequence shown here is derived from an EMBL/GenBank/DDBJ whole genome shotgun (WGS) entry which is preliminary data.</text>
</comment>
<keyword evidence="4 5" id="KW-0472">Membrane</keyword>
<feature type="transmembrane region" description="Helical" evidence="5">
    <location>
        <begin position="170"/>
        <end position="193"/>
    </location>
</feature>
<evidence type="ECO:0000256" key="4">
    <source>
        <dbReference type="ARBA" id="ARBA00023136"/>
    </source>
</evidence>
<feature type="transmembrane region" description="Helical" evidence="5">
    <location>
        <begin position="205"/>
        <end position="224"/>
    </location>
</feature>
<comment type="subcellular location">
    <subcellularLocation>
        <location evidence="1">Membrane</location>
        <topology evidence="1">Multi-pass membrane protein</topology>
    </subcellularLocation>
</comment>
<evidence type="ECO:0000256" key="1">
    <source>
        <dbReference type="ARBA" id="ARBA00004141"/>
    </source>
</evidence>
<dbReference type="Pfam" id="PF07690">
    <property type="entry name" value="MFS_1"/>
    <property type="match status" value="1"/>
</dbReference>
<feature type="transmembrane region" description="Helical" evidence="5">
    <location>
        <begin position="53"/>
        <end position="72"/>
    </location>
</feature>
<dbReference type="InterPro" id="IPR011701">
    <property type="entry name" value="MFS"/>
</dbReference>
<feature type="transmembrane region" description="Helical" evidence="5">
    <location>
        <begin position="436"/>
        <end position="457"/>
    </location>
</feature>
<dbReference type="GO" id="GO:0022857">
    <property type="term" value="F:transmembrane transporter activity"/>
    <property type="evidence" value="ECO:0007669"/>
    <property type="project" value="InterPro"/>
</dbReference>
<feature type="transmembrane region" description="Helical" evidence="5">
    <location>
        <begin position="360"/>
        <end position="380"/>
    </location>
</feature>